<protein>
    <submittedName>
        <fullName evidence="2">LysM peptidoglycan-binding domain-containing protein</fullName>
    </submittedName>
</protein>
<dbReference type="Gene3D" id="1.10.530.10">
    <property type="match status" value="1"/>
</dbReference>
<evidence type="ECO:0000313" key="3">
    <source>
        <dbReference type="Proteomes" id="UP000290848"/>
    </source>
</evidence>
<name>A0A4Q0M803_9SPHI</name>
<gene>
    <name evidence="2" type="ORF">EKH83_13430</name>
</gene>
<dbReference type="InterPro" id="IPR008258">
    <property type="entry name" value="Transglycosylase_SLT_dom_1"/>
</dbReference>
<dbReference type="InterPro" id="IPR036779">
    <property type="entry name" value="LysM_dom_sf"/>
</dbReference>
<sequence length="434" mass="48163">MITISFSSASMAATGSKQLSQTTGNTTDSLNYKQSLQIIQNKIPLTYNEYVQRFIDSYTTSQKARFSKMLGLSKYYFPIYEKVFKERNVPEELKYISVIESSLNPDAVSRVGATGPWQFMYGTGKIYGLTIDDWVDERKDPVKACNAAASYFLDSYFLYDDWLLAIASYNCGRNNIKWAIAKAGGKKDFWAIREYLPVETRNYVPAFIATAYVMTNYWKHSINPSEPDFNINTDVITVNAAVSLKDIARAANISEEELSILNPSLKKPIINGSVKDPKNLIIPVTKQLSYNTLYEVLNGAWDGKTSVMNASYSADGSRGGQISHKVKPGETLLDVANQYGTEVQDIKVWNNLKTSAVVPGQVIKILSPKITPSVVKKESTTGNGYITYEVKQGDTLSSIAQKFDGATEEEIRVTNQLKHASAVKPGMILKIIGG</sequence>
<dbReference type="Proteomes" id="UP000290848">
    <property type="component" value="Unassembled WGS sequence"/>
</dbReference>
<dbReference type="Pfam" id="PF01464">
    <property type="entry name" value="SLT"/>
    <property type="match status" value="1"/>
</dbReference>
<dbReference type="PANTHER" id="PTHR33734">
    <property type="entry name" value="LYSM DOMAIN-CONTAINING GPI-ANCHORED PROTEIN 2"/>
    <property type="match status" value="1"/>
</dbReference>
<evidence type="ECO:0000313" key="2">
    <source>
        <dbReference type="EMBL" id="RXF69204.1"/>
    </source>
</evidence>
<dbReference type="InterPro" id="IPR018392">
    <property type="entry name" value="LysM"/>
</dbReference>
<dbReference type="SMART" id="SM00257">
    <property type="entry name" value="LysM"/>
    <property type="match status" value="2"/>
</dbReference>
<feature type="domain" description="LysM" evidence="1">
    <location>
        <begin position="322"/>
        <end position="365"/>
    </location>
</feature>
<dbReference type="PANTHER" id="PTHR33734:SF22">
    <property type="entry name" value="MEMBRANE-BOUND LYTIC MUREIN TRANSGLYCOSYLASE D"/>
    <property type="match status" value="1"/>
</dbReference>
<feature type="domain" description="LysM" evidence="1">
    <location>
        <begin position="386"/>
        <end position="431"/>
    </location>
</feature>
<reference evidence="2 3" key="1">
    <citation type="submission" date="2018-12" db="EMBL/GenBank/DDBJ databases">
        <title>The Draft Genome Sequence of the Soil Bacterium Pedobacter tournemirensis R1.</title>
        <authorList>
            <person name="He J."/>
        </authorList>
    </citation>
    <scope>NUCLEOTIDE SEQUENCE [LARGE SCALE GENOMIC DNA]</scope>
    <source>
        <strain evidence="2 3">R1</strain>
    </source>
</reference>
<dbReference type="CDD" id="cd00118">
    <property type="entry name" value="LysM"/>
    <property type="match status" value="2"/>
</dbReference>
<dbReference type="PROSITE" id="PS51782">
    <property type="entry name" value="LYSM"/>
    <property type="match status" value="2"/>
</dbReference>
<evidence type="ECO:0000259" key="1">
    <source>
        <dbReference type="PROSITE" id="PS51782"/>
    </source>
</evidence>
<organism evidence="2 3">
    <name type="scientific">Arcticibacter tournemirensis</name>
    <dbReference type="NCBI Taxonomy" id="699437"/>
    <lineage>
        <taxon>Bacteria</taxon>
        <taxon>Pseudomonadati</taxon>
        <taxon>Bacteroidota</taxon>
        <taxon>Sphingobacteriia</taxon>
        <taxon>Sphingobacteriales</taxon>
        <taxon>Sphingobacteriaceae</taxon>
        <taxon>Arcticibacter</taxon>
    </lineage>
</organism>
<accession>A0A4Q0M803</accession>
<comment type="caution">
    <text evidence="2">The sequence shown here is derived from an EMBL/GenBank/DDBJ whole genome shotgun (WGS) entry which is preliminary data.</text>
</comment>
<dbReference type="AlphaFoldDB" id="A0A4Q0M803"/>
<dbReference type="SUPFAM" id="SSF54106">
    <property type="entry name" value="LysM domain"/>
    <property type="match status" value="2"/>
</dbReference>
<dbReference type="Gene3D" id="3.10.350.10">
    <property type="entry name" value="LysM domain"/>
    <property type="match status" value="2"/>
</dbReference>
<dbReference type="Pfam" id="PF01476">
    <property type="entry name" value="LysM"/>
    <property type="match status" value="2"/>
</dbReference>
<dbReference type="EMBL" id="RXOC01000008">
    <property type="protein sequence ID" value="RXF69204.1"/>
    <property type="molecule type" value="Genomic_DNA"/>
</dbReference>
<dbReference type="InterPro" id="IPR023346">
    <property type="entry name" value="Lysozyme-like_dom_sf"/>
</dbReference>
<dbReference type="CDD" id="cd16894">
    <property type="entry name" value="MltD-like"/>
    <property type="match status" value="1"/>
</dbReference>
<proteinExistence type="predicted"/>
<dbReference type="SUPFAM" id="SSF53955">
    <property type="entry name" value="Lysozyme-like"/>
    <property type="match status" value="1"/>
</dbReference>